<sequence length="174" mass="19116">MATITLPTWVTLTRLFAVPILLVGMEQPGLLPTWVPLVVFLLAAATDWLDGWLARRLNQVSDLGKVLDPLVDKLLVLAPLLVLVAQQVVPTWAVFLILARELTIAGWRVNQPKISGANLWGKLKTVVQIACDRAVIATPQSAFFTPRAGLLLDCRCSDLDLRLDLPATKQDYLG</sequence>
<dbReference type="AlphaFoldDB" id="Q8GJL6"/>
<protein>
    <recommendedName>
        <fullName evidence="11">CDP-diacylglycerol--glycerol-3-phosphate 3-phosphatidyltransferase</fullName>
        <ecNumber evidence="11">2.7.8.5</ecNumber>
    </recommendedName>
</protein>
<dbReference type="EC" id="2.7.8.5" evidence="11"/>
<dbReference type="GO" id="GO:0046474">
    <property type="term" value="P:glycerophospholipid biosynthetic process"/>
    <property type="evidence" value="ECO:0007669"/>
    <property type="project" value="TreeGrafter"/>
</dbReference>
<keyword evidence="6 13" id="KW-1133">Transmembrane helix</keyword>
<dbReference type="PANTHER" id="PTHR14269:SF62">
    <property type="entry name" value="CDP-DIACYLGLYCEROL--GLYCEROL-3-PHOSPHATE 3-PHOSPHATIDYLTRANSFERASE 1, CHLOROPLASTIC"/>
    <property type="match status" value="1"/>
</dbReference>
<dbReference type="InterPro" id="IPR043130">
    <property type="entry name" value="CDP-OH_PTrfase_TM_dom"/>
</dbReference>
<evidence type="ECO:0000256" key="3">
    <source>
        <dbReference type="ARBA" id="ARBA00022516"/>
    </source>
</evidence>
<evidence type="ECO:0000256" key="8">
    <source>
        <dbReference type="ARBA" id="ARBA00023136"/>
    </source>
</evidence>
<dbReference type="InterPro" id="IPR000462">
    <property type="entry name" value="CDP-OH_P_trans"/>
</dbReference>
<comment type="similarity">
    <text evidence="2 12">Belongs to the CDP-alcohol phosphatidyltransferase class-I family.</text>
</comment>
<dbReference type="InterPro" id="IPR050324">
    <property type="entry name" value="CDP-alcohol_PTase-I"/>
</dbReference>
<evidence type="ECO:0000256" key="11">
    <source>
        <dbReference type="NCBIfam" id="TIGR00560"/>
    </source>
</evidence>
<evidence type="ECO:0000256" key="4">
    <source>
        <dbReference type="ARBA" id="ARBA00022679"/>
    </source>
</evidence>
<dbReference type="PANTHER" id="PTHR14269">
    <property type="entry name" value="CDP-DIACYLGLYCEROL--GLYCEROL-3-PHOSPHATE 3-PHOSPHATIDYLTRANSFERASE-RELATED"/>
    <property type="match status" value="1"/>
</dbReference>
<keyword evidence="7" id="KW-0443">Lipid metabolism</keyword>
<dbReference type="Pfam" id="PF01066">
    <property type="entry name" value="CDP-OH_P_transf"/>
    <property type="match status" value="1"/>
</dbReference>
<evidence type="ECO:0000256" key="13">
    <source>
        <dbReference type="SAM" id="Phobius"/>
    </source>
</evidence>
<organism evidence="14">
    <name type="scientific">Synechococcus elongatus (strain ATCC 33912 / PCC 7942 / FACHB-805)</name>
    <name type="common">Anacystis nidulans R2</name>
    <dbReference type="NCBI Taxonomy" id="1140"/>
    <lineage>
        <taxon>Bacteria</taxon>
        <taxon>Bacillati</taxon>
        <taxon>Cyanobacteriota</taxon>
        <taxon>Cyanophyceae</taxon>
        <taxon>Synechococcales</taxon>
        <taxon>Synechococcaceae</taxon>
        <taxon>Synechococcus</taxon>
    </lineage>
</organism>
<feature type="transmembrane region" description="Helical" evidence="13">
    <location>
        <begin position="74"/>
        <end position="98"/>
    </location>
</feature>
<dbReference type="GO" id="GO:0008444">
    <property type="term" value="F:CDP-diacylglycerol-glycerol-3-phosphate 3-phosphatidyltransferase activity"/>
    <property type="evidence" value="ECO:0007669"/>
    <property type="project" value="UniProtKB-UniRule"/>
</dbReference>
<keyword evidence="8 13" id="KW-0472">Membrane</keyword>
<keyword evidence="3" id="KW-0444">Lipid biosynthesis</keyword>
<evidence type="ECO:0000256" key="12">
    <source>
        <dbReference type="RuleBase" id="RU003750"/>
    </source>
</evidence>
<reference evidence="14" key="1">
    <citation type="submission" date="2002-10" db="EMBL/GenBank/DDBJ databases">
        <title>Synechococcus elongatus PCC7942 cosmid 4G8.</title>
        <authorList>
            <person name="Holtman C.K."/>
            <person name="Sandoval P."/>
            <person name="Chen Y."/>
            <person name="Socias T."/>
            <person name="McMurtry S."/>
            <person name="Gonzalez A."/>
            <person name="Salinas I."/>
            <person name="Golden S.S."/>
            <person name="Youderian P."/>
        </authorList>
    </citation>
    <scope>NUCLEOTIDE SEQUENCE</scope>
</reference>
<evidence type="ECO:0000256" key="6">
    <source>
        <dbReference type="ARBA" id="ARBA00022989"/>
    </source>
</evidence>
<evidence type="ECO:0000256" key="7">
    <source>
        <dbReference type="ARBA" id="ARBA00023098"/>
    </source>
</evidence>
<keyword evidence="10" id="KW-1208">Phospholipid metabolism</keyword>
<dbReference type="NCBIfam" id="TIGR00560">
    <property type="entry name" value="pgsA"/>
    <property type="match status" value="1"/>
</dbReference>
<proteinExistence type="inferred from homology"/>
<evidence type="ECO:0000256" key="9">
    <source>
        <dbReference type="ARBA" id="ARBA00023209"/>
    </source>
</evidence>
<evidence type="ECO:0000256" key="1">
    <source>
        <dbReference type="ARBA" id="ARBA00004141"/>
    </source>
</evidence>
<dbReference type="InterPro" id="IPR048254">
    <property type="entry name" value="CDP_ALCOHOL_P_TRANSF_CS"/>
</dbReference>
<name>Q8GJL6_SYNE7</name>
<gene>
    <name evidence="14" type="primary">SEN0024</name>
</gene>
<dbReference type="InterPro" id="IPR004570">
    <property type="entry name" value="Phosphatidylglycerol_P_synth"/>
</dbReference>
<keyword evidence="5 13" id="KW-0812">Transmembrane</keyword>
<evidence type="ECO:0000256" key="5">
    <source>
        <dbReference type="ARBA" id="ARBA00022692"/>
    </source>
</evidence>
<comment type="subcellular location">
    <subcellularLocation>
        <location evidence="1">Membrane</location>
        <topology evidence="1">Multi-pass membrane protein</topology>
    </subcellularLocation>
</comment>
<dbReference type="Gene3D" id="1.20.120.1760">
    <property type="match status" value="1"/>
</dbReference>
<accession>Q8GJL6</accession>
<keyword evidence="4 12" id="KW-0808">Transferase</keyword>
<dbReference type="EMBL" id="AY157498">
    <property type="protein sequence ID" value="AAN46178.1"/>
    <property type="molecule type" value="Genomic_DNA"/>
</dbReference>
<dbReference type="PROSITE" id="PS00379">
    <property type="entry name" value="CDP_ALCOHOL_P_TRANSF"/>
    <property type="match status" value="1"/>
</dbReference>
<evidence type="ECO:0000313" key="14">
    <source>
        <dbReference type="EMBL" id="AAN46178.1"/>
    </source>
</evidence>
<evidence type="ECO:0000256" key="2">
    <source>
        <dbReference type="ARBA" id="ARBA00010441"/>
    </source>
</evidence>
<dbReference type="GO" id="GO:0016020">
    <property type="term" value="C:membrane"/>
    <property type="evidence" value="ECO:0007669"/>
    <property type="project" value="UniProtKB-SubCell"/>
</dbReference>
<evidence type="ECO:0000256" key="10">
    <source>
        <dbReference type="ARBA" id="ARBA00023264"/>
    </source>
</evidence>
<keyword evidence="9" id="KW-0594">Phospholipid biosynthesis</keyword>